<evidence type="ECO:0000256" key="1">
    <source>
        <dbReference type="SAM" id="MobiDB-lite"/>
    </source>
</evidence>
<evidence type="ECO:0000313" key="2">
    <source>
        <dbReference type="EMBL" id="SFR53402.1"/>
    </source>
</evidence>
<dbReference type="InterPro" id="IPR012658">
    <property type="entry name" value="YheV"/>
</dbReference>
<name>A0A1I6HFZ3_9GAMM</name>
<dbReference type="Proteomes" id="UP000199424">
    <property type="component" value="Unassembled WGS sequence"/>
</dbReference>
<evidence type="ECO:0000313" key="3">
    <source>
        <dbReference type="Proteomes" id="UP000199424"/>
    </source>
</evidence>
<dbReference type="NCBIfam" id="TIGR02443">
    <property type="entry name" value="YheV family putative zinc ribbon protein"/>
    <property type="match status" value="1"/>
</dbReference>
<dbReference type="AlphaFoldDB" id="A0A1I6HFZ3"/>
<proteinExistence type="predicted"/>
<sequence>MTQTRKRFIAGAECPACHAHDTLLLKITGEQEEVSCVECGHTFSERGAKPPAAQQAPANAPTASGKSVESESIIGIFKPE</sequence>
<keyword evidence="3" id="KW-1185">Reference proteome</keyword>
<dbReference type="Pfam" id="PF09526">
    <property type="entry name" value="DUF2387"/>
    <property type="match status" value="1"/>
</dbReference>
<dbReference type="RefSeq" id="WP_092857653.1">
    <property type="nucleotide sequence ID" value="NZ_FOYU01000003.1"/>
</dbReference>
<feature type="region of interest" description="Disordered" evidence="1">
    <location>
        <begin position="46"/>
        <end position="80"/>
    </location>
</feature>
<gene>
    <name evidence="2" type="ORF">SAMN04488070_1743</name>
</gene>
<protein>
    <submittedName>
        <fullName evidence="2">Uncharacterized protein</fullName>
    </submittedName>
</protein>
<reference evidence="3" key="1">
    <citation type="submission" date="2016-10" db="EMBL/GenBank/DDBJ databases">
        <authorList>
            <person name="Varghese N."/>
            <person name="Submissions S."/>
        </authorList>
    </citation>
    <scope>NUCLEOTIDE SEQUENCE [LARGE SCALE GENOMIC DNA]</scope>
    <source>
        <strain evidence="3">CGMCC 1.7285</strain>
    </source>
</reference>
<organism evidence="2 3">
    <name type="scientific">Pseudidiomarina maritima</name>
    <dbReference type="NCBI Taxonomy" id="519453"/>
    <lineage>
        <taxon>Bacteria</taxon>
        <taxon>Pseudomonadati</taxon>
        <taxon>Pseudomonadota</taxon>
        <taxon>Gammaproteobacteria</taxon>
        <taxon>Alteromonadales</taxon>
        <taxon>Idiomarinaceae</taxon>
        <taxon>Pseudidiomarina</taxon>
    </lineage>
</organism>
<feature type="compositionally biased region" description="Low complexity" evidence="1">
    <location>
        <begin position="49"/>
        <end position="63"/>
    </location>
</feature>
<accession>A0A1I6HFZ3</accession>
<dbReference type="EMBL" id="FOYU01000003">
    <property type="protein sequence ID" value="SFR53402.1"/>
    <property type="molecule type" value="Genomic_DNA"/>
</dbReference>